<dbReference type="Proteomes" id="UP000007148">
    <property type="component" value="Unassembled WGS sequence"/>
</dbReference>
<comment type="caution">
    <text evidence="3">The sequence shown here is derived from an EMBL/GenBank/DDBJ whole genome shotgun (WGS) entry which is preliminary data.</text>
</comment>
<dbReference type="InParanoid" id="G4TMG3"/>
<proteinExistence type="predicted"/>
<feature type="signal peptide" evidence="2">
    <location>
        <begin position="1"/>
        <end position="21"/>
    </location>
</feature>
<keyword evidence="4" id="KW-1185">Reference proteome</keyword>
<feature type="compositionally biased region" description="Low complexity" evidence="1">
    <location>
        <begin position="69"/>
        <end position="110"/>
    </location>
</feature>
<feature type="region of interest" description="Disordered" evidence="1">
    <location>
        <begin position="69"/>
        <end position="111"/>
    </location>
</feature>
<gene>
    <name evidence="3" type="ORF">PIIN_06443</name>
</gene>
<dbReference type="EMBL" id="CAFZ01000168">
    <property type="protein sequence ID" value="CCA72506.1"/>
    <property type="molecule type" value="Genomic_DNA"/>
</dbReference>
<feature type="chain" id="PRO_5003468643" evidence="2">
    <location>
        <begin position="22"/>
        <end position="135"/>
    </location>
</feature>
<sequence length="135" mass="13362">MRPISLSSILFATGLAVSVSGFPQMGPGPVVTSSLDEGVQTVESMPQIAPSSTGISIIMGPGPVITSDSSISGLDSSSTTLANSTTTSRSTNTGTSTRSASTTLSPSTPGAGFSAAQSSRVLVTSLFALCAVALF</sequence>
<dbReference type="HOGENOM" id="CLU_1886556_0_0_1"/>
<dbReference type="AlphaFoldDB" id="G4TMG3"/>
<accession>G4TMG3</accession>
<keyword evidence="2" id="KW-0732">Signal</keyword>
<evidence type="ECO:0000256" key="1">
    <source>
        <dbReference type="SAM" id="MobiDB-lite"/>
    </source>
</evidence>
<name>G4TMG3_SERID</name>
<evidence type="ECO:0000313" key="3">
    <source>
        <dbReference type="EMBL" id="CCA72506.1"/>
    </source>
</evidence>
<protein>
    <submittedName>
        <fullName evidence="3">Uncharacterized protein</fullName>
    </submittedName>
</protein>
<evidence type="ECO:0000256" key="2">
    <source>
        <dbReference type="SAM" id="SignalP"/>
    </source>
</evidence>
<organism evidence="3 4">
    <name type="scientific">Serendipita indica (strain DSM 11827)</name>
    <name type="common">Root endophyte fungus</name>
    <name type="synonym">Piriformospora indica</name>
    <dbReference type="NCBI Taxonomy" id="1109443"/>
    <lineage>
        <taxon>Eukaryota</taxon>
        <taxon>Fungi</taxon>
        <taxon>Dikarya</taxon>
        <taxon>Basidiomycota</taxon>
        <taxon>Agaricomycotina</taxon>
        <taxon>Agaricomycetes</taxon>
        <taxon>Sebacinales</taxon>
        <taxon>Serendipitaceae</taxon>
        <taxon>Serendipita</taxon>
    </lineage>
</organism>
<reference evidence="3 4" key="1">
    <citation type="journal article" date="2011" name="PLoS Pathog.">
        <title>Endophytic Life Strategies Decoded by Genome and Transcriptome Analyses of the Mutualistic Root Symbiont Piriformospora indica.</title>
        <authorList>
            <person name="Zuccaro A."/>
            <person name="Lahrmann U."/>
            <person name="Guldener U."/>
            <person name="Langen G."/>
            <person name="Pfiffi S."/>
            <person name="Biedenkopf D."/>
            <person name="Wong P."/>
            <person name="Samans B."/>
            <person name="Grimm C."/>
            <person name="Basiewicz M."/>
            <person name="Murat C."/>
            <person name="Martin F."/>
            <person name="Kogel K.H."/>
        </authorList>
    </citation>
    <scope>NUCLEOTIDE SEQUENCE [LARGE SCALE GENOMIC DNA]</scope>
    <source>
        <strain evidence="3 4">DSM 11827</strain>
    </source>
</reference>
<evidence type="ECO:0000313" key="4">
    <source>
        <dbReference type="Proteomes" id="UP000007148"/>
    </source>
</evidence>